<proteinExistence type="predicted"/>
<organism evidence="1 2">
    <name type="scientific">Pistacia integerrima</name>
    <dbReference type="NCBI Taxonomy" id="434235"/>
    <lineage>
        <taxon>Eukaryota</taxon>
        <taxon>Viridiplantae</taxon>
        <taxon>Streptophyta</taxon>
        <taxon>Embryophyta</taxon>
        <taxon>Tracheophyta</taxon>
        <taxon>Spermatophyta</taxon>
        <taxon>Magnoliopsida</taxon>
        <taxon>eudicotyledons</taxon>
        <taxon>Gunneridae</taxon>
        <taxon>Pentapetalae</taxon>
        <taxon>rosids</taxon>
        <taxon>malvids</taxon>
        <taxon>Sapindales</taxon>
        <taxon>Anacardiaceae</taxon>
        <taxon>Pistacia</taxon>
    </lineage>
</organism>
<gene>
    <name evidence="1" type="ORF">Pint_31772</name>
</gene>
<comment type="caution">
    <text evidence="1">The sequence shown here is derived from an EMBL/GenBank/DDBJ whole genome shotgun (WGS) entry which is preliminary data.</text>
</comment>
<evidence type="ECO:0000313" key="2">
    <source>
        <dbReference type="Proteomes" id="UP001163603"/>
    </source>
</evidence>
<evidence type="ECO:0000313" key="1">
    <source>
        <dbReference type="EMBL" id="KAJ0020295.1"/>
    </source>
</evidence>
<name>A0ACC0XM45_9ROSI</name>
<dbReference type="EMBL" id="CM047746">
    <property type="protein sequence ID" value="KAJ0020295.1"/>
    <property type="molecule type" value="Genomic_DNA"/>
</dbReference>
<reference evidence="2" key="1">
    <citation type="journal article" date="2023" name="G3 (Bethesda)">
        <title>Genome assembly and association tests identify interacting loci associated with vigor, precocity, and sex in interspecific pistachio rootstocks.</title>
        <authorList>
            <person name="Palmer W."/>
            <person name="Jacygrad E."/>
            <person name="Sagayaradj S."/>
            <person name="Cavanaugh K."/>
            <person name="Han R."/>
            <person name="Bertier L."/>
            <person name="Beede B."/>
            <person name="Kafkas S."/>
            <person name="Golino D."/>
            <person name="Preece J."/>
            <person name="Michelmore R."/>
        </authorList>
    </citation>
    <scope>NUCLEOTIDE SEQUENCE [LARGE SCALE GENOMIC DNA]</scope>
</reference>
<sequence>MEKREDLKSVLPYLPLLVRSSTLFWRSKVVEALKSMAKELEHSQVNLEEVLFVAICDIRSSLSLFEPLAPFAVNGYALFFDDVILPLLRKDKCFSFGFVV</sequence>
<keyword evidence="2" id="KW-1185">Reference proteome</keyword>
<dbReference type="Proteomes" id="UP001163603">
    <property type="component" value="Chromosome 11"/>
</dbReference>
<accession>A0ACC0XM45</accession>
<protein>
    <submittedName>
        <fullName evidence="1">Uncharacterized protein</fullName>
    </submittedName>
</protein>